<reference evidence="1" key="1">
    <citation type="submission" date="2014-11" db="EMBL/GenBank/DDBJ databases">
        <authorList>
            <person name="Amaro Gonzalez C."/>
        </authorList>
    </citation>
    <scope>NUCLEOTIDE SEQUENCE</scope>
</reference>
<organism evidence="1">
    <name type="scientific">Anguilla anguilla</name>
    <name type="common">European freshwater eel</name>
    <name type="synonym">Muraena anguilla</name>
    <dbReference type="NCBI Taxonomy" id="7936"/>
    <lineage>
        <taxon>Eukaryota</taxon>
        <taxon>Metazoa</taxon>
        <taxon>Chordata</taxon>
        <taxon>Craniata</taxon>
        <taxon>Vertebrata</taxon>
        <taxon>Euteleostomi</taxon>
        <taxon>Actinopterygii</taxon>
        <taxon>Neopterygii</taxon>
        <taxon>Teleostei</taxon>
        <taxon>Anguilliformes</taxon>
        <taxon>Anguillidae</taxon>
        <taxon>Anguilla</taxon>
    </lineage>
</organism>
<dbReference type="EMBL" id="GBXM01021595">
    <property type="protein sequence ID" value="JAH86982.1"/>
    <property type="molecule type" value="Transcribed_RNA"/>
</dbReference>
<evidence type="ECO:0000313" key="1">
    <source>
        <dbReference type="EMBL" id="JAH86982.1"/>
    </source>
</evidence>
<accession>A0A0E9W9G5</accession>
<sequence>MRPKSMFRSCESFLFCIHFQKVPFPPNLLPQLHYRPPAHTDPPKMAFMHCFLWF</sequence>
<reference evidence="1" key="2">
    <citation type="journal article" date="2015" name="Fish Shellfish Immunol.">
        <title>Early steps in the European eel (Anguilla anguilla)-Vibrio vulnificus interaction in the gills: Role of the RtxA13 toxin.</title>
        <authorList>
            <person name="Callol A."/>
            <person name="Pajuelo D."/>
            <person name="Ebbesson L."/>
            <person name="Teles M."/>
            <person name="MacKenzie S."/>
            <person name="Amaro C."/>
        </authorList>
    </citation>
    <scope>NUCLEOTIDE SEQUENCE</scope>
</reference>
<protein>
    <submittedName>
        <fullName evidence="1">Uncharacterized protein</fullName>
    </submittedName>
</protein>
<dbReference type="AlphaFoldDB" id="A0A0E9W9G5"/>
<proteinExistence type="predicted"/>
<name>A0A0E9W9G5_ANGAN</name>